<accession>A0AAJ2NTG1</accession>
<proteinExistence type="predicted"/>
<dbReference type="GO" id="GO:0016787">
    <property type="term" value="F:hydrolase activity"/>
    <property type="evidence" value="ECO:0007669"/>
    <property type="project" value="UniProtKB-KW"/>
</dbReference>
<dbReference type="AlphaFoldDB" id="A0AAJ2NTG1"/>
<dbReference type="RefSeq" id="WP_323468392.1">
    <property type="nucleotide sequence ID" value="NZ_JAWJAY010001555.1"/>
</dbReference>
<dbReference type="InterPro" id="IPR041492">
    <property type="entry name" value="HAD_2"/>
</dbReference>
<evidence type="ECO:0000313" key="2">
    <source>
        <dbReference type="Proteomes" id="UP001285636"/>
    </source>
</evidence>
<organism evidence="1 2">
    <name type="scientific">Alkalihalophilus pseudofirmus</name>
    <name type="common">Bacillus pseudofirmus</name>
    <dbReference type="NCBI Taxonomy" id="79885"/>
    <lineage>
        <taxon>Bacteria</taxon>
        <taxon>Bacillati</taxon>
        <taxon>Bacillota</taxon>
        <taxon>Bacilli</taxon>
        <taxon>Bacillales</taxon>
        <taxon>Bacillaceae</taxon>
        <taxon>Alkalihalophilus</taxon>
    </lineage>
</organism>
<gene>
    <name evidence="1" type="ORF">RYX45_25390</name>
</gene>
<dbReference type="InterPro" id="IPR036412">
    <property type="entry name" value="HAD-like_sf"/>
</dbReference>
<sequence length="32" mass="3618">MTNHVTTLLFDLDGTLIDTNELIIASYLHTLE</sequence>
<feature type="non-terminal residue" evidence="1">
    <location>
        <position position="32"/>
    </location>
</feature>
<comment type="caution">
    <text evidence="1">The sequence shown here is derived from an EMBL/GenBank/DDBJ whole genome shotgun (WGS) entry which is preliminary data.</text>
</comment>
<dbReference type="Gene3D" id="1.10.150.240">
    <property type="entry name" value="Putative phosphatase, domain 2"/>
    <property type="match status" value="1"/>
</dbReference>
<dbReference type="SUPFAM" id="SSF56784">
    <property type="entry name" value="HAD-like"/>
    <property type="match status" value="1"/>
</dbReference>
<dbReference type="Proteomes" id="UP001285636">
    <property type="component" value="Unassembled WGS sequence"/>
</dbReference>
<keyword evidence="1" id="KW-0378">Hydrolase</keyword>
<dbReference type="InterPro" id="IPR023198">
    <property type="entry name" value="PGP-like_dom2"/>
</dbReference>
<reference evidence="1" key="1">
    <citation type="submission" date="2023-10" db="EMBL/GenBank/DDBJ databases">
        <title>Screening of Alkalihalophilus pseudofirmusBZ-TG-HK211 and Its Alleviation of Salt Stress on Rapeseed Growth.</title>
        <authorList>
            <person name="Zhao B."/>
            <person name="Guo T."/>
        </authorList>
    </citation>
    <scope>NUCLEOTIDE SEQUENCE</scope>
    <source>
        <strain evidence="1">BZ-TG-HK211</strain>
    </source>
</reference>
<dbReference type="EMBL" id="JAWJAY010001555">
    <property type="protein sequence ID" value="MDV2888499.1"/>
    <property type="molecule type" value="Genomic_DNA"/>
</dbReference>
<evidence type="ECO:0000313" key="1">
    <source>
        <dbReference type="EMBL" id="MDV2888499.1"/>
    </source>
</evidence>
<protein>
    <submittedName>
        <fullName evidence="1">HAD hydrolase-like protein</fullName>
    </submittedName>
</protein>
<dbReference type="Pfam" id="PF13419">
    <property type="entry name" value="HAD_2"/>
    <property type="match status" value="1"/>
</dbReference>
<name>A0AAJ2NTG1_ALKPS</name>